<dbReference type="OMA" id="MDGSHQN"/>
<organism evidence="1 2">
    <name type="scientific">Aspergillus parasiticus</name>
    <dbReference type="NCBI Taxonomy" id="5067"/>
    <lineage>
        <taxon>Eukaryota</taxon>
        <taxon>Fungi</taxon>
        <taxon>Dikarya</taxon>
        <taxon>Ascomycota</taxon>
        <taxon>Pezizomycotina</taxon>
        <taxon>Eurotiomycetes</taxon>
        <taxon>Eurotiomycetidae</taxon>
        <taxon>Eurotiales</taxon>
        <taxon>Aspergillaceae</taxon>
        <taxon>Aspergillus</taxon>
        <taxon>Aspergillus subgen. Circumdati</taxon>
    </lineage>
</organism>
<dbReference type="Proteomes" id="UP000326532">
    <property type="component" value="Unassembled WGS sequence"/>
</dbReference>
<dbReference type="EMBL" id="ML734968">
    <property type="protein sequence ID" value="KAB8205743.1"/>
    <property type="molecule type" value="Genomic_DNA"/>
</dbReference>
<sequence>MDRNHLTLLRICERKLDEECSHPDRDLRLVVGHTQILNALLSAPIPISSLVDQHEESAAIQLGAELKAPPQSLPINTLGLLSADRLDYEVLLPSYD</sequence>
<proteinExistence type="predicted"/>
<name>A0A5N6DML0_ASPPA</name>
<evidence type="ECO:0000313" key="2">
    <source>
        <dbReference type="Proteomes" id="UP000326532"/>
    </source>
</evidence>
<accession>A0A5N6DML0</accession>
<evidence type="ECO:0000313" key="1">
    <source>
        <dbReference type="EMBL" id="KAB8205743.1"/>
    </source>
</evidence>
<gene>
    <name evidence="1" type="ORF">BDV34DRAFT_195133</name>
</gene>
<reference evidence="1 2" key="1">
    <citation type="submission" date="2019-04" db="EMBL/GenBank/DDBJ databases">
        <title>Fungal friends and foes A comparative genomics study of 23 Aspergillus species from section Flavi.</title>
        <authorList>
            <consortium name="DOE Joint Genome Institute"/>
            <person name="Kjaerbolling I."/>
            <person name="Vesth T.C."/>
            <person name="Frisvad J.C."/>
            <person name="Nybo J.L."/>
            <person name="Theobald S."/>
            <person name="Kildgaard S."/>
            <person name="Petersen T.I."/>
            <person name="Kuo A."/>
            <person name="Sato A."/>
            <person name="Lyhne E.K."/>
            <person name="Kogle M.E."/>
            <person name="Wiebenga A."/>
            <person name="Kun R.S."/>
            <person name="Lubbers R.J."/>
            <person name="Makela M.R."/>
            <person name="Barry K."/>
            <person name="Chovatia M."/>
            <person name="Clum A."/>
            <person name="Daum C."/>
            <person name="Haridas S."/>
            <person name="He G."/>
            <person name="LaButti K."/>
            <person name="Lipzen A."/>
            <person name="Mondo S."/>
            <person name="Pangilinan J."/>
            <person name="Riley R."/>
            <person name="Salamov A."/>
            <person name="Simmons B.A."/>
            <person name="Magnuson J.K."/>
            <person name="Henrissat B."/>
            <person name="Mortensen U.H."/>
            <person name="Larsen T.O."/>
            <person name="De vries R.P."/>
            <person name="Grigoriev I.V."/>
            <person name="Machida M."/>
            <person name="Baker S.E."/>
            <person name="Andersen M.R."/>
        </authorList>
    </citation>
    <scope>NUCLEOTIDE SEQUENCE [LARGE SCALE GENOMIC DNA]</scope>
    <source>
        <strain evidence="1 2">CBS 117618</strain>
    </source>
</reference>
<keyword evidence="2" id="KW-1185">Reference proteome</keyword>
<dbReference type="AlphaFoldDB" id="A0A5N6DML0"/>
<protein>
    <submittedName>
        <fullName evidence="1">Uncharacterized protein</fullName>
    </submittedName>
</protein>
<dbReference type="VEuPathDB" id="FungiDB:BDV34DRAFT_195133"/>